<dbReference type="AlphaFoldDB" id="A0AAD8EPV3"/>
<evidence type="ECO:0000313" key="1">
    <source>
        <dbReference type="EMBL" id="KAJ9598213.1"/>
    </source>
</evidence>
<feature type="non-terminal residue" evidence="1">
    <location>
        <position position="50"/>
    </location>
</feature>
<name>A0AAD8EPV3_DIPPU</name>
<sequence>HTRLCCVRGEDFFLINLVSFAIYINLHDRVTVRNIVWRGYYPNIFILALN</sequence>
<reference evidence="1" key="2">
    <citation type="submission" date="2023-05" db="EMBL/GenBank/DDBJ databases">
        <authorList>
            <person name="Fouks B."/>
        </authorList>
    </citation>
    <scope>NUCLEOTIDE SEQUENCE</scope>
    <source>
        <strain evidence="1">Stay&amp;Tobe</strain>
        <tissue evidence="1">Testes</tissue>
    </source>
</reference>
<proteinExistence type="predicted"/>
<gene>
    <name evidence="1" type="ORF">L9F63_011096</name>
</gene>
<protein>
    <submittedName>
        <fullName evidence="1">Uncharacterized protein</fullName>
    </submittedName>
</protein>
<feature type="non-terminal residue" evidence="1">
    <location>
        <position position="1"/>
    </location>
</feature>
<keyword evidence="2" id="KW-1185">Reference proteome</keyword>
<dbReference type="EMBL" id="JASPKZ010001235">
    <property type="protein sequence ID" value="KAJ9598213.1"/>
    <property type="molecule type" value="Genomic_DNA"/>
</dbReference>
<comment type="caution">
    <text evidence="1">The sequence shown here is derived from an EMBL/GenBank/DDBJ whole genome shotgun (WGS) entry which is preliminary data.</text>
</comment>
<evidence type="ECO:0000313" key="2">
    <source>
        <dbReference type="Proteomes" id="UP001233999"/>
    </source>
</evidence>
<reference evidence="1" key="1">
    <citation type="journal article" date="2023" name="IScience">
        <title>Live-bearing cockroach genome reveals convergent evolutionary mechanisms linked to viviparity in insects and beyond.</title>
        <authorList>
            <person name="Fouks B."/>
            <person name="Harrison M.C."/>
            <person name="Mikhailova A.A."/>
            <person name="Marchal E."/>
            <person name="English S."/>
            <person name="Carruthers M."/>
            <person name="Jennings E.C."/>
            <person name="Chiamaka E.L."/>
            <person name="Frigard R.A."/>
            <person name="Pippel M."/>
            <person name="Attardo G.M."/>
            <person name="Benoit J.B."/>
            <person name="Bornberg-Bauer E."/>
            <person name="Tobe S.S."/>
        </authorList>
    </citation>
    <scope>NUCLEOTIDE SEQUENCE</scope>
    <source>
        <strain evidence="1">Stay&amp;Tobe</strain>
    </source>
</reference>
<dbReference type="Proteomes" id="UP001233999">
    <property type="component" value="Unassembled WGS sequence"/>
</dbReference>
<accession>A0AAD8EPV3</accession>
<organism evidence="1 2">
    <name type="scientific">Diploptera punctata</name>
    <name type="common">Pacific beetle cockroach</name>
    <dbReference type="NCBI Taxonomy" id="6984"/>
    <lineage>
        <taxon>Eukaryota</taxon>
        <taxon>Metazoa</taxon>
        <taxon>Ecdysozoa</taxon>
        <taxon>Arthropoda</taxon>
        <taxon>Hexapoda</taxon>
        <taxon>Insecta</taxon>
        <taxon>Pterygota</taxon>
        <taxon>Neoptera</taxon>
        <taxon>Polyneoptera</taxon>
        <taxon>Dictyoptera</taxon>
        <taxon>Blattodea</taxon>
        <taxon>Blaberoidea</taxon>
        <taxon>Blaberidae</taxon>
        <taxon>Diplopterinae</taxon>
        <taxon>Diploptera</taxon>
    </lineage>
</organism>